<sequence>MANTIRVMTRTSGSTIPGMVCCTISTTSEPSFLMLILSLYPSILISTARVIFLLLRRLSGAS</sequence>
<keyword evidence="1" id="KW-0812">Transmembrane</keyword>
<proteinExistence type="predicted"/>
<evidence type="ECO:0000313" key="2">
    <source>
        <dbReference type="EMBL" id="KAG6954623.1"/>
    </source>
</evidence>
<evidence type="ECO:0000256" key="1">
    <source>
        <dbReference type="SAM" id="Phobius"/>
    </source>
</evidence>
<name>A0A8T1U3W3_9STRA</name>
<organism evidence="2 3">
    <name type="scientific">Phytophthora cactorum</name>
    <dbReference type="NCBI Taxonomy" id="29920"/>
    <lineage>
        <taxon>Eukaryota</taxon>
        <taxon>Sar</taxon>
        <taxon>Stramenopiles</taxon>
        <taxon>Oomycota</taxon>
        <taxon>Peronosporomycetes</taxon>
        <taxon>Peronosporales</taxon>
        <taxon>Peronosporaceae</taxon>
        <taxon>Phytophthora</taxon>
    </lineage>
</organism>
<keyword evidence="1" id="KW-1133">Transmembrane helix</keyword>
<dbReference type="Proteomes" id="UP000688947">
    <property type="component" value="Unassembled WGS sequence"/>
</dbReference>
<keyword evidence="1" id="KW-0472">Membrane</keyword>
<accession>A0A8T1U3W3</accession>
<dbReference type="AlphaFoldDB" id="A0A8T1U3W3"/>
<dbReference type="EMBL" id="JAENGZ010000731">
    <property type="protein sequence ID" value="KAG6954623.1"/>
    <property type="molecule type" value="Genomic_DNA"/>
</dbReference>
<gene>
    <name evidence="2" type="ORF">JG687_00011698</name>
</gene>
<comment type="caution">
    <text evidence="2">The sequence shown here is derived from an EMBL/GenBank/DDBJ whole genome shotgun (WGS) entry which is preliminary data.</text>
</comment>
<reference evidence="2" key="1">
    <citation type="submission" date="2021-01" db="EMBL/GenBank/DDBJ databases">
        <title>Phytophthora aleatoria, a newly-described species from Pinus radiata is distinct from Phytophthora cactorum isolates based on comparative genomics.</title>
        <authorList>
            <person name="Mcdougal R."/>
            <person name="Panda P."/>
            <person name="Williams N."/>
            <person name="Studholme D.J."/>
        </authorList>
    </citation>
    <scope>NUCLEOTIDE SEQUENCE</scope>
    <source>
        <strain evidence="2">NZFS 3830</strain>
    </source>
</reference>
<feature type="transmembrane region" description="Helical" evidence="1">
    <location>
        <begin position="32"/>
        <end position="55"/>
    </location>
</feature>
<protein>
    <submittedName>
        <fullName evidence="2">Uncharacterized protein</fullName>
    </submittedName>
</protein>
<evidence type="ECO:0000313" key="3">
    <source>
        <dbReference type="Proteomes" id="UP000688947"/>
    </source>
</evidence>